<evidence type="ECO:0000313" key="3">
    <source>
        <dbReference type="Proteomes" id="UP000271162"/>
    </source>
</evidence>
<feature type="region of interest" description="Disordered" evidence="1">
    <location>
        <begin position="1"/>
        <end position="27"/>
    </location>
</feature>
<feature type="compositionally biased region" description="Basic and acidic residues" evidence="1">
    <location>
        <begin position="1"/>
        <end position="14"/>
    </location>
</feature>
<reference evidence="2 3" key="2">
    <citation type="submission" date="2018-11" db="EMBL/GenBank/DDBJ databases">
        <authorList>
            <consortium name="Pathogen Informatics"/>
        </authorList>
    </citation>
    <scope>NUCLEOTIDE SEQUENCE [LARGE SCALE GENOMIC DNA]</scope>
</reference>
<dbReference type="EMBL" id="UYSL01025501">
    <property type="protein sequence ID" value="VDL84507.1"/>
    <property type="molecule type" value="Genomic_DNA"/>
</dbReference>
<dbReference type="Proteomes" id="UP000271162">
    <property type="component" value="Unassembled WGS sequence"/>
</dbReference>
<dbReference type="InterPro" id="IPR033228">
    <property type="entry name" value="SZT2"/>
</dbReference>
<dbReference type="WBParaSite" id="NBR_0002076601-mRNA-1">
    <property type="protein sequence ID" value="NBR_0002076601-mRNA-1"/>
    <property type="gene ID" value="NBR_0002076601"/>
</dbReference>
<protein>
    <submittedName>
        <fullName evidence="4">Transcription initiation factor TFIID subunit 5</fullName>
    </submittedName>
</protein>
<dbReference type="GO" id="GO:0005777">
    <property type="term" value="C:peroxisome"/>
    <property type="evidence" value="ECO:0007669"/>
    <property type="project" value="InterPro"/>
</dbReference>
<sequence length="375" mass="43361">MTWPSDKLKNPHDDTDSDPEEETHSQRQLRFLEKMPRKLEVVLMDSRRSDITAEKLTKISAYIDHEYTKEKAFKSGQIETRSRRCPLVIQCPEAMDRLKERMDCMHLEYCVLRRVGESNLYYCCQVEDIQAFERYTRQSSGMSEDQEVDTHISYGVRFTFAPGYFACPLQKKLWFEVHPRLRLPRGSGRDMLAVGCDALRMSLERFAIRNRPNTYVVRESDGNVSYMQLHTSPETFNASLKRNRMNVKKRKEAKSEKVEIERFKSNVLLAVYGVSSPGQEICEVLSDCLQKRLDQVTLSHLIDTLAKNSQTRLDSADVQFLQRNPTAPAGVFNFSIPSAMSQFLQPLSYYTHQHMQAVMPSARYKVGVSRAPVFT</sequence>
<organism evidence="4">
    <name type="scientific">Nippostrongylus brasiliensis</name>
    <name type="common">Rat hookworm</name>
    <dbReference type="NCBI Taxonomy" id="27835"/>
    <lineage>
        <taxon>Eukaryota</taxon>
        <taxon>Metazoa</taxon>
        <taxon>Ecdysozoa</taxon>
        <taxon>Nematoda</taxon>
        <taxon>Chromadorea</taxon>
        <taxon>Rhabditida</taxon>
        <taxon>Rhabditina</taxon>
        <taxon>Rhabditomorpha</taxon>
        <taxon>Strongyloidea</taxon>
        <taxon>Heligmosomidae</taxon>
        <taxon>Nippostrongylus</taxon>
    </lineage>
</organism>
<gene>
    <name evidence="2" type="ORF">NBR_LOCUS20769</name>
</gene>
<evidence type="ECO:0000256" key="1">
    <source>
        <dbReference type="SAM" id="MobiDB-lite"/>
    </source>
</evidence>
<dbReference type="AlphaFoldDB" id="A0A0N4YU44"/>
<evidence type="ECO:0000313" key="2">
    <source>
        <dbReference type="EMBL" id="VDL84507.1"/>
    </source>
</evidence>
<evidence type="ECO:0000313" key="4">
    <source>
        <dbReference type="WBParaSite" id="NBR_0002076601-mRNA-1"/>
    </source>
</evidence>
<dbReference type="STRING" id="27835.A0A0N4YU44"/>
<accession>A0A0N4YU44</accession>
<name>A0A0N4YU44_NIPBR</name>
<reference evidence="4" key="1">
    <citation type="submission" date="2017-02" db="UniProtKB">
        <authorList>
            <consortium name="WormBaseParasite"/>
        </authorList>
    </citation>
    <scope>IDENTIFICATION</scope>
</reference>
<proteinExistence type="predicted"/>
<keyword evidence="3" id="KW-1185">Reference proteome</keyword>
<dbReference type="PANTHER" id="PTHR14918:SF3">
    <property type="entry name" value="KICSTOR COMPLEX PROTEIN SZT2"/>
    <property type="match status" value="1"/>
</dbReference>
<dbReference type="PANTHER" id="PTHR14918">
    <property type="entry name" value="KICSTOR COMPLEX PROTEIN SZT2"/>
    <property type="match status" value="1"/>
</dbReference>